<sequence length="69" mass="8118">MPQHDRNIEAKARTATADQQPSAEARARSVAEQQINENLRRIYQEKLQEDVPDHLRVLLEKLKEQDRLK</sequence>
<feature type="region of interest" description="Disordered" evidence="1">
    <location>
        <begin position="1"/>
        <end position="30"/>
    </location>
</feature>
<dbReference type="InterPro" id="IPR041649">
    <property type="entry name" value="NepR"/>
</dbReference>
<evidence type="ECO:0000313" key="3">
    <source>
        <dbReference type="EMBL" id="MFD1911419.1"/>
    </source>
</evidence>
<evidence type="ECO:0000259" key="2">
    <source>
        <dbReference type="Pfam" id="PF18557"/>
    </source>
</evidence>
<feature type="domain" description="Anti-sigma factor NepR" evidence="2">
    <location>
        <begin position="33"/>
        <end position="66"/>
    </location>
</feature>
<protein>
    <submittedName>
        <fullName evidence="3">NepR family anti-sigma factor</fullName>
    </submittedName>
</protein>
<dbReference type="Pfam" id="PF18557">
    <property type="entry name" value="NepR"/>
    <property type="match status" value="1"/>
</dbReference>
<organism evidence="3 4">
    <name type="scientific">Halodurantibacterium flavum</name>
    <dbReference type="NCBI Taxonomy" id="1382802"/>
    <lineage>
        <taxon>Bacteria</taxon>
        <taxon>Pseudomonadati</taxon>
        <taxon>Pseudomonadota</taxon>
        <taxon>Alphaproteobacteria</taxon>
        <taxon>Rhodobacterales</taxon>
        <taxon>Paracoccaceae</taxon>
        <taxon>Halodurantibacterium</taxon>
    </lineage>
</organism>
<reference evidence="4" key="1">
    <citation type="journal article" date="2019" name="Int. J. Syst. Evol. Microbiol.">
        <title>The Global Catalogue of Microorganisms (GCM) 10K type strain sequencing project: providing services to taxonomists for standard genome sequencing and annotation.</title>
        <authorList>
            <consortium name="The Broad Institute Genomics Platform"/>
            <consortium name="The Broad Institute Genome Sequencing Center for Infectious Disease"/>
            <person name="Wu L."/>
            <person name="Ma J."/>
        </authorList>
    </citation>
    <scope>NUCLEOTIDE SEQUENCE [LARGE SCALE GENOMIC DNA]</scope>
    <source>
        <strain evidence="4">CGMCC 4.7242</strain>
    </source>
</reference>
<evidence type="ECO:0000313" key="4">
    <source>
        <dbReference type="Proteomes" id="UP001597353"/>
    </source>
</evidence>
<proteinExistence type="predicted"/>
<feature type="compositionally biased region" description="Basic and acidic residues" evidence="1">
    <location>
        <begin position="1"/>
        <end position="12"/>
    </location>
</feature>
<accession>A0ABW4S3M4</accession>
<dbReference type="EMBL" id="JBHUGH010000003">
    <property type="protein sequence ID" value="MFD1911419.1"/>
    <property type="molecule type" value="Genomic_DNA"/>
</dbReference>
<keyword evidence="4" id="KW-1185">Reference proteome</keyword>
<gene>
    <name evidence="3" type="ORF">ACFSGJ_04235</name>
</gene>
<evidence type="ECO:0000256" key="1">
    <source>
        <dbReference type="SAM" id="MobiDB-lite"/>
    </source>
</evidence>
<dbReference type="RefSeq" id="WP_390259749.1">
    <property type="nucleotide sequence ID" value="NZ_JBHUGH010000003.1"/>
</dbReference>
<name>A0ABW4S3M4_9RHOB</name>
<dbReference type="Proteomes" id="UP001597353">
    <property type="component" value="Unassembled WGS sequence"/>
</dbReference>
<comment type="caution">
    <text evidence="3">The sequence shown here is derived from an EMBL/GenBank/DDBJ whole genome shotgun (WGS) entry which is preliminary data.</text>
</comment>